<accession>S3CHF0</accession>
<evidence type="ECO:0000259" key="2">
    <source>
        <dbReference type="PROSITE" id="PS50206"/>
    </source>
</evidence>
<dbReference type="AlphaFoldDB" id="S3CHF0"/>
<dbReference type="EMBL" id="KE145371">
    <property type="protein sequence ID" value="EPE25270.1"/>
    <property type="molecule type" value="Genomic_DNA"/>
</dbReference>
<evidence type="ECO:0000313" key="4">
    <source>
        <dbReference type="EMBL" id="EPE25270.1"/>
    </source>
</evidence>
<organism evidence="4 5">
    <name type="scientific">Glarea lozoyensis (strain ATCC 20868 / MF5171)</name>
    <dbReference type="NCBI Taxonomy" id="1116229"/>
    <lineage>
        <taxon>Eukaryota</taxon>
        <taxon>Fungi</taxon>
        <taxon>Dikarya</taxon>
        <taxon>Ascomycota</taxon>
        <taxon>Pezizomycotina</taxon>
        <taxon>Leotiomycetes</taxon>
        <taxon>Helotiales</taxon>
        <taxon>Helotiaceae</taxon>
        <taxon>Glarea</taxon>
    </lineage>
</organism>
<dbReference type="STRING" id="1116229.S3CHF0"/>
<dbReference type="PROSITE" id="PS50235">
    <property type="entry name" value="USP_3"/>
    <property type="match status" value="1"/>
</dbReference>
<dbReference type="GO" id="GO:0005634">
    <property type="term" value="C:nucleus"/>
    <property type="evidence" value="ECO:0007669"/>
    <property type="project" value="TreeGrafter"/>
</dbReference>
<dbReference type="Proteomes" id="UP000016922">
    <property type="component" value="Unassembled WGS sequence"/>
</dbReference>
<dbReference type="InterPro" id="IPR001394">
    <property type="entry name" value="Peptidase_C19_UCH"/>
</dbReference>
<dbReference type="InterPro" id="IPR028889">
    <property type="entry name" value="USP"/>
</dbReference>
<feature type="compositionally biased region" description="Polar residues" evidence="1">
    <location>
        <begin position="172"/>
        <end position="202"/>
    </location>
</feature>
<dbReference type="GO" id="GO:0004843">
    <property type="term" value="F:cysteine-type deubiquitinase activity"/>
    <property type="evidence" value="ECO:0007669"/>
    <property type="project" value="InterPro"/>
</dbReference>
<sequence>MSPAALGGAPHTRAISIHGGGPTTMKSSADGIKGGSRAFPHLDDLVNVRPDININAPIKTILLAGDMFAKQADTHLDFRRPDIALEEYIKASIIAVEIVPRHKDYPGIQKAGEAFRLYHGLMKRISAQDEKFSNVKKMIREDNKRTGVKPTRTRTLQENGAGNRGTGPVNGHNRTQSEAAPSFNGNNLSTHESEGQNEPNNAQSRLKPIIQPKPQALHGNAIPSPSKTDLAARFARLRSPETKPLVQDPRIRTQAITIPSSPSSSQSSINVGTSTSRPSGPREMPLAPNGKVSDGKISVDVNIPSMPRAPDAIYSPARSTDSAATASLPSSVARGTSYSGHSRKSSAPPISTVGPTPGPVDPKQDYFVLSHSVNGHGTAQTPKPQEVFIPNSVYISAEDLFKFQRMGSQSVRILHVDLRNRDLFDEGHIMSQSIICIEPVTLRRGISGEEIADSMVVAPDSELALFDRRETYDIVVFYDQSSTKVNSLNSNGSENENYLHNFTSAVYDFGYEKRLKRRPMLLVGGLDAWVDLMGHNCLKTSTISTTALRRTAKPTAKALSRVGAVRDPTRSLVSRPRVQSRVLTREEQSKWNETLKEDQVVGRPADADPDASDEFFYARTTDDFFRRFPDISTIQESMVSNVQSPRPLLPYGDELSNSIPHPPTRPAPALPRQRSSGLSERGPTGVYAAGHTVNISNNAITAHRVEPGLTGLHNPGLLCYLNSSLQAMSATRIIRDEVLKHRTGFSTKNIPASEGELSPPSQLFMKNLGSVMTYLWNGQYDWITPKTFCAYVNAVHKTGDPSPRARAEAFGGNGRMHDAAEFLAFMLSILADETNDRRNVKEENLTEEEVDARDEQESSLTDFEAAQLSMARLRRYMNSFVMLNMFPQMMYKLRCANPDCTYVTRKFGYQPELSLTVDQSTPDFESLNNLIGHDYGPSAGERVEAKCAKCIAEGRETKYRHQERYLCYLPEYIQITLLRYHANDSGALEKHHNTISFPENGIDMSDYFINSQGETRDTLLGHRSHPIYDCYAVIQHVGRRTDAGHYYTYARSLDKSPKDGRGPGAWHKYDDKNVTPAKFSQIQGDRAAVIFLKRCSR</sequence>
<protein>
    <submittedName>
        <fullName evidence="4">Cysteine proteinase</fullName>
    </submittedName>
</protein>
<dbReference type="Gene3D" id="3.40.250.10">
    <property type="entry name" value="Rhodanese-like domain"/>
    <property type="match status" value="1"/>
</dbReference>
<dbReference type="CDD" id="cd02257">
    <property type="entry name" value="Peptidase_C19"/>
    <property type="match status" value="1"/>
</dbReference>
<dbReference type="InterPro" id="IPR001763">
    <property type="entry name" value="Rhodanese-like_dom"/>
</dbReference>
<gene>
    <name evidence="4" type="ORF">GLAREA_01182</name>
</gene>
<keyword evidence="5" id="KW-1185">Reference proteome</keyword>
<dbReference type="KEGG" id="glz:GLAREA_01182"/>
<feature type="region of interest" description="Disordered" evidence="1">
    <location>
        <begin position="238"/>
        <end position="297"/>
    </location>
</feature>
<feature type="domain" description="USP" evidence="3">
    <location>
        <begin position="710"/>
        <end position="1095"/>
    </location>
</feature>
<name>S3CHF0_GLAL2</name>
<feature type="compositionally biased region" description="Pro residues" evidence="1">
    <location>
        <begin position="660"/>
        <end position="669"/>
    </location>
</feature>
<dbReference type="Pfam" id="PF00443">
    <property type="entry name" value="UCH"/>
    <property type="match status" value="1"/>
</dbReference>
<feature type="compositionally biased region" description="Low complexity" evidence="1">
    <location>
        <begin position="259"/>
        <end position="268"/>
    </location>
</feature>
<dbReference type="GeneID" id="19460240"/>
<dbReference type="HOGENOM" id="CLU_005922_0_0_1"/>
<dbReference type="SUPFAM" id="SSF54001">
    <property type="entry name" value="Cysteine proteinases"/>
    <property type="match status" value="1"/>
</dbReference>
<evidence type="ECO:0000313" key="5">
    <source>
        <dbReference type="Proteomes" id="UP000016922"/>
    </source>
</evidence>
<dbReference type="InterPro" id="IPR038765">
    <property type="entry name" value="Papain-like_cys_pep_sf"/>
</dbReference>
<dbReference type="GO" id="GO:0016579">
    <property type="term" value="P:protein deubiquitination"/>
    <property type="evidence" value="ECO:0007669"/>
    <property type="project" value="InterPro"/>
</dbReference>
<proteinExistence type="predicted"/>
<dbReference type="GO" id="GO:0005829">
    <property type="term" value="C:cytosol"/>
    <property type="evidence" value="ECO:0007669"/>
    <property type="project" value="TreeGrafter"/>
</dbReference>
<dbReference type="SUPFAM" id="SSF52821">
    <property type="entry name" value="Rhodanese/Cell cycle control phosphatase"/>
    <property type="match status" value="1"/>
</dbReference>
<feature type="compositionally biased region" description="Polar residues" evidence="1">
    <location>
        <begin position="269"/>
        <end position="278"/>
    </location>
</feature>
<dbReference type="RefSeq" id="XP_008086589.1">
    <property type="nucleotide sequence ID" value="XM_008088398.1"/>
</dbReference>
<dbReference type="PROSITE" id="PS50206">
    <property type="entry name" value="RHODANESE_3"/>
    <property type="match status" value="1"/>
</dbReference>
<dbReference type="eggNOG" id="KOG1868">
    <property type="taxonomic scope" value="Eukaryota"/>
</dbReference>
<feature type="region of interest" description="Disordered" evidence="1">
    <location>
        <begin position="140"/>
        <end position="202"/>
    </location>
</feature>
<feature type="compositionally biased region" description="Polar residues" evidence="1">
    <location>
        <begin position="317"/>
        <end position="340"/>
    </location>
</feature>
<dbReference type="OrthoDB" id="292964at2759"/>
<feature type="domain" description="Rhodanese" evidence="2">
    <location>
        <begin position="409"/>
        <end position="538"/>
    </location>
</feature>
<feature type="region of interest" description="Disordered" evidence="1">
    <location>
        <begin position="643"/>
        <end position="685"/>
    </location>
</feature>
<evidence type="ECO:0000259" key="3">
    <source>
        <dbReference type="PROSITE" id="PS50235"/>
    </source>
</evidence>
<feature type="region of interest" description="Disordered" evidence="1">
    <location>
        <begin position="1"/>
        <end position="29"/>
    </location>
</feature>
<feature type="region of interest" description="Disordered" evidence="1">
    <location>
        <begin position="310"/>
        <end position="364"/>
    </location>
</feature>
<dbReference type="InterPro" id="IPR050164">
    <property type="entry name" value="Peptidase_C19"/>
</dbReference>
<reference evidence="4 5" key="1">
    <citation type="journal article" date="2013" name="BMC Genomics">
        <title>Genomics-driven discovery of the pneumocandin biosynthetic gene cluster in the fungus Glarea lozoyensis.</title>
        <authorList>
            <person name="Chen L."/>
            <person name="Yue Q."/>
            <person name="Zhang X."/>
            <person name="Xiang M."/>
            <person name="Wang C."/>
            <person name="Li S."/>
            <person name="Che Y."/>
            <person name="Ortiz-Lopez F.J."/>
            <person name="Bills G.F."/>
            <person name="Liu X."/>
            <person name="An Z."/>
        </authorList>
    </citation>
    <scope>NUCLEOTIDE SEQUENCE [LARGE SCALE GENOMIC DNA]</scope>
    <source>
        <strain evidence="5">ATCC 20868 / MF5171</strain>
    </source>
</reference>
<dbReference type="Gene3D" id="3.90.70.10">
    <property type="entry name" value="Cysteine proteinases"/>
    <property type="match status" value="1"/>
</dbReference>
<dbReference type="OMA" id="PFVHTYE"/>
<evidence type="ECO:0000256" key="1">
    <source>
        <dbReference type="SAM" id="MobiDB-lite"/>
    </source>
</evidence>
<dbReference type="PANTHER" id="PTHR24006">
    <property type="entry name" value="UBIQUITIN CARBOXYL-TERMINAL HYDROLASE"/>
    <property type="match status" value="1"/>
</dbReference>
<dbReference type="InterPro" id="IPR036873">
    <property type="entry name" value="Rhodanese-like_dom_sf"/>
</dbReference>